<accession>A0A1B2DR66</accession>
<organism evidence="3">
    <name type="scientific">Paenibacillus sp. BIHB 4019</name>
    <dbReference type="NCBI Taxonomy" id="1870819"/>
    <lineage>
        <taxon>Bacteria</taxon>
        <taxon>Bacillati</taxon>
        <taxon>Bacillota</taxon>
        <taxon>Bacilli</taxon>
        <taxon>Bacillales</taxon>
        <taxon>Paenibacillaceae</taxon>
        <taxon>Paenibacillus</taxon>
    </lineage>
</organism>
<dbReference type="GO" id="GO:0046872">
    <property type="term" value="F:metal ion binding"/>
    <property type="evidence" value="ECO:0007669"/>
    <property type="project" value="InterPro"/>
</dbReference>
<dbReference type="SUPFAM" id="SSF56059">
    <property type="entry name" value="Glutathione synthetase ATP-binding domain-like"/>
    <property type="match status" value="1"/>
</dbReference>
<evidence type="ECO:0000259" key="2">
    <source>
        <dbReference type="PROSITE" id="PS50975"/>
    </source>
</evidence>
<dbReference type="InterPro" id="IPR011761">
    <property type="entry name" value="ATP-grasp"/>
</dbReference>
<sequence>MRRAGGVTTIHCGAFDAETLWRDETLAKLPALPDPQAKAIVGAMDELLFLFCEGSDVLLTRNLVAPAQLGYLSSIGLTFRTSDEPLEDSGGAQDANPFQQMLNKGAVRKYKELLPPGGVIEPFAVLDGLQELSSLYRLDGRYPAMETIRHVNSKLYSAELRESLGYGPPTRMVRSHTELRRAAEAMLIAGPVLVKDTFGVSGKGNLLIQSTATLERIAGYIAAQEQKGKSTLFLLEPLLDKEADFSCQFHIDADGGYELISVQQVLNAEFAYQGTFSASGELIEKLEREGYFKLMKKTAELLYENGYNGHVCVDSMLLADGGLVPIVEINARKSMSLIKKRLDDFLAEFSLQGNLTYLSVICPGIVEYADLLAAMDREGLLFRPERGEGILPLSAGTFTINQAAGLKRKGRLYLSAAAGRIERCSELLARMRALLNTRGIAVTN</sequence>
<keyword evidence="1" id="KW-0547">Nucleotide-binding</keyword>
<dbReference type="GO" id="GO:0005524">
    <property type="term" value="F:ATP binding"/>
    <property type="evidence" value="ECO:0007669"/>
    <property type="project" value="UniProtKB-UniRule"/>
</dbReference>
<dbReference type="RefSeq" id="WP_099521153.1">
    <property type="nucleotide sequence ID" value="NZ_CP016808.1"/>
</dbReference>
<feature type="domain" description="ATP-grasp" evidence="2">
    <location>
        <begin position="158"/>
        <end position="360"/>
    </location>
</feature>
<keyword evidence="1" id="KW-0067">ATP-binding</keyword>
<evidence type="ECO:0000313" key="3">
    <source>
        <dbReference type="EMBL" id="ANY70223.1"/>
    </source>
</evidence>
<name>A0A1B2DR66_9BACL</name>
<proteinExistence type="predicted"/>
<dbReference type="AlphaFoldDB" id="A0A1B2DR66"/>
<dbReference type="PROSITE" id="PS50975">
    <property type="entry name" value="ATP_GRASP"/>
    <property type="match status" value="1"/>
</dbReference>
<gene>
    <name evidence="3" type="ORF">BBD42_29745</name>
</gene>
<reference evidence="3" key="1">
    <citation type="submission" date="2016-08" db="EMBL/GenBank/DDBJ databases">
        <title>Complete Genome Seqeunce of Paenibacillus sp. BIHB 4019 from tea rhizoplane.</title>
        <authorList>
            <person name="Thakur R."/>
            <person name="Swarnkar M.K."/>
            <person name="Gulati A."/>
        </authorList>
    </citation>
    <scope>NUCLEOTIDE SEQUENCE [LARGE SCALE GENOMIC DNA]</scope>
    <source>
        <strain evidence="3">BIHB4019</strain>
    </source>
</reference>
<protein>
    <recommendedName>
        <fullName evidence="2">ATP-grasp domain-containing protein</fullName>
    </recommendedName>
</protein>
<evidence type="ECO:0000256" key="1">
    <source>
        <dbReference type="PROSITE-ProRule" id="PRU00409"/>
    </source>
</evidence>
<dbReference type="EMBL" id="CP016808">
    <property type="protein sequence ID" value="ANY70223.1"/>
    <property type="molecule type" value="Genomic_DNA"/>
</dbReference>